<reference evidence="5" key="1">
    <citation type="journal article" date="2019" name="Int. J. Syst. Evol. Microbiol.">
        <title>The Global Catalogue of Microorganisms (GCM) 10K type strain sequencing project: providing services to taxonomists for standard genome sequencing and annotation.</title>
        <authorList>
            <consortium name="The Broad Institute Genomics Platform"/>
            <consortium name="The Broad Institute Genome Sequencing Center for Infectious Disease"/>
            <person name="Wu L."/>
            <person name="Ma J."/>
        </authorList>
    </citation>
    <scope>NUCLEOTIDE SEQUENCE [LARGE SCALE GENOMIC DNA]</scope>
    <source>
        <strain evidence="5">JCM 31486</strain>
    </source>
</reference>
<feature type="non-terminal residue" evidence="4">
    <location>
        <position position="82"/>
    </location>
</feature>
<comment type="caution">
    <text evidence="4">The sequence shown here is derived from an EMBL/GenBank/DDBJ whole genome shotgun (WGS) entry which is preliminary data.</text>
</comment>
<gene>
    <name evidence="4" type="ORF">ACFQ1S_40560</name>
</gene>
<evidence type="ECO:0000313" key="5">
    <source>
        <dbReference type="Proteomes" id="UP001597045"/>
    </source>
</evidence>
<accession>A0ABW3MPK1</accession>
<dbReference type="PROSITE" id="PS50977">
    <property type="entry name" value="HTH_TETR_2"/>
    <property type="match status" value="1"/>
</dbReference>
<name>A0ABW3MPK1_9PSEU</name>
<evidence type="ECO:0000256" key="2">
    <source>
        <dbReference type="PROSITE-ProRule" id="PRU00335"/>
    </source>
</evidence>
<keyword evidence="1 2" id="KW-0238">DNA-binding</keyword>
<dbReference type="EMBL" id="JBHTIS010003556">
    <property type="protein sequence ID" value="MFD1051394.1"/>
    <property type="molecule type" value="Genomic_DNA"/>
</dbReference>
<feature type="DNA-binding region" description="H-T-H motif" evidence="2">
    <location>
        <begin position="29"/>
        <end position="48"/>
    </location>
</feature>
<sequence>MPRPRSLDLADVATAALAVIDRDGLTGFAMRAVAVELGMGTMSLYRYVSDRAQLEALVVDQVLAGVDMTPPRGTWQRQLTAL</sequence>
<evidence type="ECO:0000256" key="1">
    <source>
        <dbReference type="ARBA" id="ARBA00023125"/>
    </source>
</evidence>
<dbReference type="Gene3D" id="1.10.357.10">
    <property type="entry name" value="Tetracycline Repressor, domain 2"/>
    <property type="match status" value="1"/>
</dbReference>
<dbReference type="SUPFAM" id="SSF46689">
    <property type="entry name" value="Homeodomain-like"/>
    <property type="match status" value="1"/>
</dbReference>
<dbReference type="Proteomes" id="UP001597045">
    <property type="component" value="Unassembled WGS sequence"/>
</dbReference>
<keyword evidence="5" id="KW-1185">Reference proteome</keyword>
<proteinExistence type="predicted"/>
<evidence type="ECO:0000313" key="4">
    <source>
        <dbReference type="EMBL" id="MFD1051394.1"/>
    </source>
</evidence>
<protein>
    <submittedName>
        <fullName evidence="4">TetR/AcrR family transcriptional regulator</fullName>
    </submittedName>
</protein>
<organism evidence="4 5">
    <name type="scientific">Kibdelosporangium lantanae</name>
    <dbReference type="NCBI Taxonomy" id="1497396"/>
    <lineage>
        <taxon>Bacteria</taxon>
        <taxon>Bacillati</taxon>
        <taxon>Actinomycetota</taxon>
        <taxon>Actinomycetes</taxon>
        <taxon>Pseudonocardiales</taxon>
        <taxon>Pseudonocardiaceae</taxon>
        <taxon>Kibdelosporangium</taxon>
    </lineage>
</organism>
<evidence type="ECO:0000259" key="3">
    <source>
        <dbReference type="PROSITE" id="PS50977"/>
    </source>
</evidence>
<dbReference type="InterPro" id="IPR001647">
    <property type="entry name" value="HTH_TetR"/>
</dbReference>
<feature type="domain" description="HTH tetR-type" evidence="3">
    <location>
        <begin position="6"/>
        <end position="66"/>
    </location>
</feature>
<dbReference type="InterPro" id="IPR009057">
    <property type="entry name" value="Homeodomain-like_sf"/>
</dbReference>